<dbReference type="Gene3D" id="1.20.5.110">
    <property type="match status" value="1"/>
</dbReference>
<feature type="compositionally biased region" description="Gly residues" evidence="2">
    <location>
        <begin position="136"/>
        <end position="146"/>
    </location>
</feature>
<comment type="similarity">
    <text evidence="1">Belongs to the CpoB family.</text>
</comment>
<gene>
    <name evidence="1" type="primary">cpoB</name>
    <name evidence="3" type="ORF">N177_1031</name>
</gene>
<dbReference type="InterPro" id="IPR034706">
    <property type="entry name" value="CpoB"/>
</dbReference>
<dbReference type="InterPro" id="IPR019734">
    <property type="entry name" value="TPR_rpt"/>
</dbReference>
<organism evidence="3 4">
    <name type="scientific">Lutibaculum baratangense AMV1</name>
    <dbReference type="NCBI Taxonomy" id="631454"/>
    <lineage>
        <taxon>Bacteria</taxon>
        <taxon>Pseudomonadati</taxon>
        <taxon>Pseudomonadota</taxon>
        <taxon>Alphaproteobacteria</taxon>
        <taxon>Hyphomicrobiales</taxon>
        <taxon>Tepidamorphaceae</taxon>
        <taxon>Lutibaculum</taxon>
    </lineage>
</organism>
<proteinExistence type="inferred from homology"/>
<feature type="region of interest" description="Disordered" evidence="2">
    <location>
        <begin position="58"/>
        <end position="159"/>
    </location>
</feature>
<keyword evidence="1" id="KW-0132">Cell division</keyword>
<dbReference type="Pfam" id="PF13432">
    <property type="entry name" value="TPR_16"/>
    <property type="match status" value="1"/>
</dbReference>
<keyword evidence="1" id="KW-0131">Cell cycle</keyword>
<feature type="compositionally biased region" description="Polar residues" evidence="2">
    <location>
        <begin position="58"/>
        <end position="72"/>
    </location>
</feature>
<reference evidence="3 4" key="1">
    <citation type="journal article" date="2014" name="Genome Announc.">
        <title>Draft Genome Sequence of Lutibaculum baratangense Strain AMV1T, Isolated from a Mud Volcano in Andamans, India.</title>
        <authorList>
            <person name="Singh A."/>
            <person name="Sreenivas A."/>
            <person name="Sathyanarayana Reddy G."/>
            <person name="Pinnaka A.K."/>
            <person name="Shivaji S."/>
        </authorList>
    </citation>
    <scope>NUCLEOTIDE SEQUENCE [LARGE SCALE GENOMIC DNA]</scope>
    <source>
        <strain evidence="3 4">AMV1</strain>
    </source>
</reference>
<accession>V4R2J3</accession>
<dbReference type="RefSeq" id="WP_023431176.1">
    <property type="nucleotide sequence ID" value="NZ_AWXZ01000016.1"/>
</dbReference>
<dbReference type="PATRIC" id="fig|631454.5.peg.1016"/>
<evidence type="ECO:0000256" key="1">
    <source>
        <dbReference type="HAMAP-Rule" id="MF_02066"/>
    </source>
</evidence>
<dbReference type="InterPro" id="IPR014162">
    <property type="entry name" value="CpoB_C"/>
</dbReference>
<dbReference type="SUPFAM" id="SSF48452">
    <property type="entry name" value="TPR-like"/>
    <property type="match status" value="1"/>
</dbReference>
<comment type="function">
    <text evidence="1">Mediates coordination of peptidoglycan synthesis and outer membrane constriction during cell division.</text>
</comment>
<comment type="subcellular location">
    <subcellularLocation>
        <location evidence="1">Periplasm</location>
    </subcellularLocation>
</comment>
<evidence type="ECO:0000313" key="4">
    <source>
        <dbReference type="Proteomes" id="UP000017819"/>
    </source>
</evidence>
<feature type="coiled-coil region" evidence="1">
    <location>
        <begin position="23"/>
        <end position="57"/>
    </location>
</feature>
<dbReference type="Proteomes" id="UP000017819">
    <property type="component" value="Unassembled WGS sequence"/>
</dbReference>
<dbReference type="AlphaFoldDB" id="V4R2J3"/>
<dbReference type="GO" id="GO:0043093">
    <property type="term" value="P:FtsZ-dependent cytokinesis"/>
    <property type="evidence" value="ECO:0007669"/>
    <property type="project" value="UniProtKB-UniRule"/>
</dbReference>
<sequence precursor="true">MLRSTLAAAFLCGAALPASAQSAADLSYRLSTLEEQIRQLNGQVETLNHRVRQLEQQLSAGGGSSATYNSGSDRGAPPMDMSGEYGVGGNNIAGPGAPPAILGQVPATGPNLDLSGAFEGPSPVQQGADGSVSIQEGGGRYGGADAGGQQAFLPPGGTPQDDYDTAYGYILRGEFAPAQQAFGAFLQRHPDDELAGNAQYWLGEALFATGRYREAADAFLAGYTEYPRSAKAPDSLYKLGMSLKELGQADAACATFSEISRTFPNAPQAVLERTRSEMERSGC</sequence>
<evidence type="ECO:0000256" key="2">
    <source>
        <dbReference type="SAM" id="MobiDB-lite"/>
    </source>
</evidence>
<evidence type="ECO:0000313" key="3">
    <source>
        <dbReference type="EMBL" id="ESR26172.1"/>
    </source>
</evidence>
<dbReference type="NCBIfam" id="TIGR02795">
    <property type="entry name" value="tol_pal_ybgF"/>
    <property type="match status" value="1"/>
</dbReference>
<dbReference type="Pfam" id="PF13174">
    <property type="entry name" value="TPR_6"/>
    <property type="match status" value="1"/>
</dbReference>
<protein>
    <recommendedName>
        <fullName evidence="1">Cell division coordinator CpoB</fullName>
    </recommendedName>
</protein>
<dbReference type="OrthoDB" id="7185608at2"/>
<keyword evidence="1" id="KW-0574">Periplasm</keyword>
<feature type="compositionally biased region" description="Low complexity" evidence="2">
    <location>
        <begin position="92"/>
        <end position="101"/>
    </location>
</feature>
<keyword evidence="4" id="KW-1185">Reference proteome</keyword>
<dbReference type="Gene3D" id="1.25.40.10">
    <property type="entry name" value="Tetratricopeptide repeat domain"/>
    <property type="match status" value="1"/>
</dbReference>
<name>V4R2J3_9HYPH</name>
<dbReference type="STRING" id="631454.N177_1031"/>
<dbReference type="GO" id="GO:0030288">
    <property type="term" value="C:outer membrane-bounded periplasmic space"/>
    <property type="evidence" value="ECO:0007669"/>
    <property type="project" value="UniProtKB-UniRule"/>
</dbReference>
<dbReference type="InterPro" id="IPR011990">
    <property type="entry name" value="TPR-like_helical_dom_sf"/>
</dbReference>
<feature type="chain" id="PRO_5009993052" description="Cell division coordinator CpoB" evidence="1">
    <location>
        <begin position="21"/>
        <end position="283"/>
    </location>
</feature>
<comment type="caution">
    <text evidence="3">The sequence shown here is derived from an EMBL/GenBank/DDBJ whole genome shotgun (WGS) entry which is preliminary data.</text>
</comment>
<keyword evidence="1" id="KW-0175">Coiled coil</keyword>
<dbReference type="EMBL" id="AWXZ01000016">
    <property type="protein sequence ID" value="ESR26172.1"/>
    <property type="molecule type" value="Genomic_DNA"/>
</dbReference>
<feature type="signal peptide" evidence="1">
    <location>
        <begin position="1"/>
        <end position="20"/>
    </location>
</feature>
<dbReference type="HAMAP" id="MF_02066">
    <property type="entry name" value="CpoB"/>
    <property type="match status" value="1"/>
</dbReference>
<dbReference type="eggNOG" id="COG1729">
    <property type="taxonomic scope" value="Bacteria"/>
</dbReference>
<keyword evidence="1" id="KW-0732">Signal</keyword>